<keyword evidence="2" id="KW-1185">Reference proteome</keyword>
<protein>
    <submittedName>
        <fullName evidence="1">Uncharacterized protein</fullName>
    </submittedName>
</protein>
<dbReference type="RefSeq" id="WP_012265938.1">
    <property type="nucleotide sequence ID" value="NC_010296.1"/>
</dbReference>
<dbReference type="AlphaFoldDB" id="B0JJV4"/>
<dbReference type="Proteomes" id="UP000001510">
    <property type="component" value="Chromosome"/>
</dbReference>
<sequence>MASKLLRSRKLDAKLLTIKERMTSVNNSLCQEYQLTICALNRRNSNWGLLNNGKTLLK</sequence>
<dbReference type="EMBL" id="AP009552">
    <property type="protein sequence ID" value="BAG02746.1"/>
    <property type="molecule type" value="Genomic_DNA"/>
</dbReference>
<proteinExistence type="predicted"/>
<dbReference type="EnsemblBacteria" id="BAG02746">
    <property type="protein sequence ID" value="BAG02746"/>
    <property type="gene ID" value="MAE_29240"/>
</dbReference>
<gene>
    <name evidence="1" type="ordered locus">MAE_29240</name>
</gene>
<accession>B0JJV4</accession>
<evidence type="ECO:0000313" key="2">
    <source>
        <dbReference type="Proteomes" id="UP000001510"/>
    </source>
</evidence>
<evidence type="ECO:0000313" key="1">
    <source>
        <dbReference type="EMBL" id="BAG02746.1"/>
    </source>
</evidence>
<dbReference type="PaxDb" id="449447-MAE_29240"/>
<dbReference type="KEGG" id="mar:MAE_29240"/>
<dbReference type="HOGENOM" id="CLU_2974395_0_0_3"/>
<reference evidence="1 2" key="1">
    <citation type="journal article" date="2007" name="DNA Res.">
        <title>Complete genomic structure of the bloom-forming toxic cyanobacterium Microcystis aeruginosa NIES-843.</title>
        <authorList>
            <person name="Kaneko T."/>
            <person name="Nakajima N."/>
            <person name="Okamoto S."/>
            <person name="Suzuki I."/>
            <person name="Tanabe Y."/>
            <person name="Tamaoki M."/>
            <person name="Nakamura Y."/>
            <person name="Kasai F."/>
            <person name="Watanabe A."/>
            <person name="Kawashima K."/>
            <person name="Kishida Y."/>
            <person name="Ono A."/>
            <person name="Shimizu Y."/>
            <person name="Takahashi C."/>
            <person name="Minami C."/>
            <person name="Fujishiro T."/>
            <person name="Kohara M."/>
            <person name="Katoh M."/>
            <person name="Nakazaki N."/>
            <person name="Nakayama S."/>
            <person name="Yamada M."/>
            <person name="Tabata S."/>
            <person name="Watanabe M.M."/>
        </authorList>
    </citation>
    <scope>NUCLEOTIDE SEQUENCE [LARGE SCALE GENOMIC DNA]</scope>
    <source>
        <strain evidence="2">NIES-843 / IAM M-247</strain>
    </source>
</reference>
<organism evidence="1 2">
    <name type="scientific">Microcystis aeruginosa (strain NIES-843 / IAM M-2473)</name>
    <dbReference type="NCBI Taxonomy" id="449447"/>
    <lineage>
        <taxon>Bacteria</taxon>
        <taxon>Bacillati</taxon>
        <taxon>Cyanobacteriota</taxon>
        <taxon>Cyanophyceae</taxon>
        <taxon>Oscillatoriophycideae</taxon>
        <taxon>Chroococcales</taxon>
        <taxon>Microcystaceae</taxon>
        <taxon>Microcystis</taxon>
    </lineage>
</organism>
<name>B0JJV4_MICAN</name>